<proteinExistence type="predicted"/>
<organism evidence="1 2">
    <name type="scientific">Rhodocytophaga aerolata</name>
    <dbReference type="NCBI Taxonomy" id="455078"/>
    <lineage>
        <taxon>Bacteria</taxon>
        <taxon>Pseudomonadati</taxon>
        <taxon>Bacteroidota</taxon>
        <taxon>Cytophagia</taxon>
        <taxon>Cytophagales</taxon>
        <taxon>Rhodocytophagaceae</taxon>
        <taxon>Rhodocytophaga</taxon>
    </lineage>
</organism>
<evidence type="ECO:0000313" key="1">
    <source>
        <dbReference type="EMBL" id="MDO1450492.1"/>
    </source>
</evidence>
<keyword evidence="2" id="KW-1185">Reference proteome</keyword>
<comment type="caution">
    <text evidence="1">The sequence shown here is derived from an EMBL/GenBank/DDBJ whole genome shotgun (WGS) entry which is preliminary data.</text>
</comment>
<name>A0ABT8RII8_9BACT</name>
<dbReference type="EMBL" id="JAUKPO010000031">
    <property type="protein sequence ID" value="MDO1450492.1"/>
    <property type="molecule type" value="Genomic_DNA"/>
</dbReference>
<protein>
    <submittedName>
        <fullName evidence="1">Uncharacterized protein</fullName>
    </submittedName>
</protein>
<reference evidence="1" key="1">
    <citation type="submission" date="2023-07" db="EMBL/GenBank/DDBJ databases">
        <title>The genome sequence of Rhodocytophaga aerolata KACC 12507.</title>
        <authorList>
            <person name="Zhang X."/>
        </authorList>
    </citation>
    <scope>NUCLEOTIDE SEQUENCE</scope>
    <source>
        <strain evidence="1">KACC 12507</strain>
    </source>
</reference>
<gene>
    <name evidence="1" type="ORF">Q0590_29725</name>
</gene>
<evidence type="ECO:0000313" key="2">
    <source>
        <dbReference type="Proteomes" id="UP001168528"/>
    </source>
</evidence>
<dbReference type="Proteomes" id="UP001168528">
    <property type="component" value="Unassembled WGS sequence"/>
</dbReference>
<accession>A0ABT8RII8</accession>
<sequence>MHARNYHKKVIGDPQDINFMEKWLAGLNDELQTSFLQALTKQNISLEAVLNGDAVLELVENENYPTRQQIYQIDGKPLLQVTQIQNNISIQLL</sequence>
<dbReference type="RefSeq" id="WP_302041292.1">
    <property type="nucleotide sequence ID" value="NZ_JAUKPO010000031.1"/>
</dbReference>